<organism evidence="6 7">
    <name type="scientific">Batillaria attramentaria</name>
    <dbReference type="NCBI Taxonomy" id="370345"/>
    <lineage>
        <taxon>Eukaryota</taxon>
        <taxon>Metazoa</taxon>
        <taxon>Spiralia</taxon>
        <taxon>Lophotrochozoa</taxon>
        <taxon>Mollusca</taxon>
        <taxon>Gastropoda</taxon>
        <taxon>Caenogastropoda</taxon>
        <taxon>Sorbeoconcha</taxon>
        <taxon>Cerithioidea</taxon>
        <taxon>Batillariidae</taxon>
        <taxon>Batillaria</taxon>
    </lineage>
</organism>
<reference evidence="6 7" key="1">
    <citation type="journal article" date="2023" name="Sci. Data">
        <title>Genome assembly of the Korean intertidal mud-creeper Batillaria attramentaria.</title>
        <authorList>
            <person name="Patra A.K."/>
            <person name="Ho P.T."/>
            <person name="Jun S."/>
            <person name="Lee S.J."/>
            <person name="Kim Y."/>
            <person name="Won Y.J."/>
        </authorList>
    </citation>
    <scope>NUCLEOTIDE SEQUENCE [LARGE SCALE GENOMIC DNA]</scope>
    <source>
        <strain evidence="6">Wonlab-2016</strain>
    </source>
</reference>
<evidence type="ECO:0000313" key="7">
    <source>
        <dbReference type="Proteomes" id="UP001519460"/>
    </source>
</evidence>
<accession>A0ABD0JJC9</accession>
<dbReference type="Gene3D" id="2.20.100.10">
    <property type="entry name" value="Thrombospondin type-1 (TSP1) repeat"/>
    <property type="match status" value="2"/>
</dbReference>
<evidence type="ECO:0000313" key="6">
    <source>
        <dbReference type="EMBL" id="KAK7474873.1"/>
    </source>
</evidence>
<keyword evidence="1" id="KW-0732">Signal</keyword>
<dbReference type="EMBL" id="JACVVK020000422">
    <property type="protein sequence ID" value="KAK7474873.1"/>
    <property type="molecule type" value="Genomic_DNA"/>
</dbReference>
<evidence type="ECO:0000259" key="5">
    <source>
        <dbReference type="Pfam" id="PF19028"/>
    </source>
</evidence>
<dbReference type="PANTHER" id="PTHR11311:SF30">
    <property type="entry name" value="SPONDIN-LIKE TSP1 DOMAIN-CONTAINING PROTEIN"/>
    <property type="match status" value="1"/>
</dbReference>
<feature type="domain" description="Spondin-like TSP1" evidence="5">
    <location>
        <begin position="217"/>
        <end position="264"/>
    </location>
</feature>
<dbReference type="PROSITE" id="PS50092">
    <property type="entry name" value="TSP1"/>
    <property type="match status" value="2"/>
</dbReference>
<proteinExistence type="predicted"/>
<keyword evidence="3" id="KW-0325">Glycoprotein</keyword>
<evidence type="ECO:0000256" key="3">
    <source>
        <dbReference type="ARBA" id="ARBA00023180"/>
    </source>
</evidence>
<evidence type="ECO:0000256" key="2">
    <source>
        <dbReference type="ARBA" id="ARBA00023157"/>
    </source>
</evidence>
<keyword evidence="7" id="KW-1185">Reference proteome</keyword>
<dbReference type="AlphaFoldDB" id="A0ABD0JJC9"/>
<dbReference type="Pfam" id="PF19030">
    <property type="entry name" value="TSP1_ADAMTS"/>
    <property type="match status" value="1"/>
</dbReference>
<feature type="region of interest" description="Disordered" evidence="4">
    <location>
        <begin position="105"/>
        <end position="132"/>
    </location>
</feature>
<dbReference type="InterPro" id="IPR000884">
    <property type="entry name" value="TSP1_rpt"/>
</dbReference>
<dbReference type="Proteomes" id="UP001519460">
    <property type="component" value="Unassembled WGS sequence"/>
</dbReference>
<keyword evidence="2" id="KW-1015">Disulfide bond</keyword>
<evidence type="ECO:0000256" key="1">
    <source>
        <dbReference type="ARBA" id="ARBA00022729"/>
    </source>
</evidence>
<protein>
    <recommendedName>
        <fullName evidence="5">Spondin-like TSP1 domain-containing protein</fullName>
    </recommendedName>
</protein>
<sequence length="317" mass="35590">MIQFWSRGVPDGPSMGYGHLNSKVIRHFGWSAILLLVYLFTDTHSQNVRFQWVTGSWGPCQHSTCGYGGLQYRDVRCQMPSGLPVLPNNCESALRPTDTQQCYKPCADGESPSRGDEFGRTPSSRGEDSRPDKVILTQPREGLNLGDSSVEWVVSQWSSCRLAPGVSTCGRNNGVRYRNVTCERKDRRVLMDGHLCARVERKPSSSEPCELLCRQDCIVTPFSAWSSCDITCHVFNRTRTRRIVVPPRHRGDHCPPFSEMLPCDNCSETFTYHLGKWGPCTLIGNTYRVDGKVHPLVGYRSREITCLQSKGTLTALP</sequence>
<comment type="caution">
    <text evidence="6">The sequence shown here is derived from an EMBL/GenBank/DDBJ whole genome shotgun (WGS) entry which is preliminary data.</text>
</comment>
<dbReference type="InterPro" id="IPR036383">
    <property type="entry name" value="TSP1_rpt_sf"/>
</dbReference>
<dbReference type="InterPro" id="IPR051418">
    <property type="entry name" value="Spondin/Thrombospondin_T1"/>
</dbReference>
<dbReference type="SUPFAM" id="SSF82895">
    <property type="entry name" value="TSP-1 type 1 repeat"/>
    <property type="match status" value="2"/>
</dbReference>
<gene>
    <name evidence="6" type="ORF">BaRGS_00033875</name>
</gene>
<dbReference type="PANTHER" id="PTHR11311">
    <property type="entry name" value="SPONDIN"/>
    <property type="match status" value="1"/>
</dbReference>
<name>A0ABD0JJC9_9CAEN</name>
<dbReference type="InterPro" id="IPR044004">
    <property type="entry name" value="TSP1_spondin_dom"/>
</dbReference>
<dbReference type="SMART" id="SM00209">
    <property type="entry name" value="TSP1"/>
    <property type="match status" value="3"/>
</dbReference>
<dbReference type="Pfam" id="PF19028">
    <property type="entry name" value="TSP1_spondin"/>
    <property type="match status" value="1"/>
</dbReference>
<evidence type="ECO:0000256" key="4">
    <source>
        <dbReference type="SAM" id="MobiDB-lite"/>
    </source>
</evidence>
<feature type="compositionally biased region" description="Basic and acidic residues" evidence="4">
    <location>
        <begin position="111"/>
        <end position="132"/>
    </location>
</feature>